<dbReference type="PANTHER" id="PTHR37984:SF5">
    <property type="entry name" value="PROTEIN NYNRIN-LIKE"/>
    <property type="match status" value="1"/>
</dbReference>
<feature type="compositionally biased region" description="Basic and acidic residues" evidence="2">
    <location>
        <begin position="389"/>
        <end position="400"/>
    </location>
</feature>
<evidence type="ECO:0000313" key="5">
    <source>
        <dbReference type="Proteomes" id="UP001458880"/>
    </source>
</evidence>
<gene>
    <name evidence="4" type="ORF">QE152_g27031</name>
</gene>
<dbReference type="SUPFAM" id="SSF53098">
    <property type="entry name" value="Ribonuclease H-like"/>
    <property type="match status" value="1"/>
</dbReference>
<sequence length="400" mass="46891">MDKKMSEMNERWEDRFEKLETKWDRKVENLKQATTNLEIETKNLAVRMVKDEEKIEKNEYNSAYHFVFHSVRSKRGNSYVIVAADGFTKHTHLKAAKDTTAREVVKFMDDICDIFGPPQRRITDRHMYTSTTFRKFCLQRKIIHVLNASATPRANGQVERLNRFVTPALATLTKEPEGRDWNRQIGRLQYGINNTYHKAIKTTPFQLLMNYEPRNYDGNPLEDETRERRDAIDIATKRADALANILRDQEEQRRRYNKKRASARKYVEGDMVVIRKDPVTTGQSKKMMPKYAGPYIITQVLPNDRYRVADLPKTQRTQRFYEGIVPVDAMKNYVVETEYDASDTDDDVGSITQEYESLFEIQEEKVGQLERDEDEGPQEGNSADDKEDIEYRRGKCIERV</sequence>
<evidence type="ECO:0000313" key="4">
    <source>
        <dbReference type="EMBL" id="KAK9708751.1"/>
    </source>
</evidence>
<organism evidence="4 5">
    <name type="scientific">Popillia japonica</name>
    <name type="common">Japanese beetle</name>
    <dbReference type="NCBI Taxonomy" id="7064"/>
    <lineage>
        <taxon>Eukaryota</taxon>
        <taxon>Metazoa</taxon>
        <taxon>Ecdysozoa</taxon>
        <taxon>Arthropoda</taxon>
        <taxon>Hexapoda</taxon>
        <taxon>Insecta</taxon>
        <taxon>Pterygota</taxon>
        <taxon>Neoptera</taxon>
        <taxon>Endopterygota</taxon>
        <taxon>Coleoptera</taxon>
        <taxon>Polyphaga</taxon>
        <taxon>Scarabaeiformia</taxon>
        <taxon>Scarabaeidae</taxon>
        <taxon>Rutelinae</taxon>
        <taxon>Popillia</taxon>
    </lineage>
</organism>
<dbReference type="InterPro" id="IPR001584">
    <property type="entry name" value="Integrase_cat-core"/>
</dbReference>
<evidence type="ECO:0000256" key="2">
    <source>
        <dbReference type="SAM" id="MobiDB-lite"/>
    </source>
</evidence>
<dbReference type="GO" id="GO:0015074">
    <property type="term" value="P:DNA integration"/>
    <property type="evidence" value="ECO:0007669"/>
    <property type="project" value="InterPro"/>
</dbReference>
<evidence type="ECO:0000256" key="1">
    <source>
        <dbReference type="SAM" id="Coils"/>
    </source>
</evidence>
<feature type="region of interest" description="Disordered" evidence="2">
    <location>
        <begin position="363"/>
        <end position="400"/>
    </location>
</feature>
<dbReference type="GO" id="GO:0003676">
    <property type="term" value="F:nucleic acid binding"/>
    <property type="evidence" value="ECO:0007669"/>
    <property type="project" value="InterPro"/>
</dbReference>
<dbReference type="PROSITE" id="PS50994">
    <property type="entry name" value="INTEGRASE"/>
    <property type="match status" value="1"/>
</dbReference>
<dbReference type="Gene3D" id="3.30.420.10">
    <property type="entry name" value="Ribonuclease H-like superfamily/Ribonuclease H"/>
    <property type="match status" value="1"/>
</dbReference>
<dbReference type="InterPro" id="IPR050951">
    <property type="entry name" value="Retrovirus_Pol_polyprotein"/>
</dbReference>
<dbReference type="PANTHER" id="PTHR37984">
    <property type="entry name" value="PROTEIN CBG26694"/>
    <property type="match status" value="1"/>
</dbReference>
<accession>A0AAW1JW79</accession>
<protein>
    <recommendedName>
        <fullName evidence="3">Integrase catalytic domain-containing protein</fullName>
    </recommendedName>
</protein>
<dbReference type="InterPro" id="IPR036397">
    <property type="entry name" value="RNaseH_sf"/>
</dbReference>
<proteinExistence type="predicted"/>
<name>A0AAW1JW79_POPJA</name>
<evidence type="ECO:0000259" key="3">
    <source>
        <dbReference type="PROSITE" id="PS50994"/>
    </source>
</evidence>
<dbReference type="InterPro" id="IPR012337">
    <property type="entry name" value="RNaseH-like_sf"/>
</dbReference>
<dbReference type="EMBL" id="JASPKY010000322">
    <property type="protein sequence ID" value="KAK9708751.1"/>
    <property type="molecule type" value="Genomic_DNA"/>
</dbReference>
<dbReference type="AlphaFoldDB" id="A0AAW1JW79"/>
<comment type="caution">
    <text evidence="4">The sequence shown here is derived from an EMBL/GenBank/DDBJ whole genome shotgun (WGS) entry which is preliminary data.</text>
</comment>
<reference evidence="4 5" key="1">
    <citation type="journal article" date="2024" name="BMC Genomics">
        <title>De novo assembly and annotation of Popillia japonica's genome with initial clues to its potential as an invasive pest.</title>
        <authorList>
            <person name="Cucini C."/>
            <person name="Boschi S."/>
            <person name="Funari R."/>
            <person name="Cardaioli E."/>
            <person name="Iannotti N."/>
            <person name="Marturano G."/>
            <person name="Paoli F."/>
            <person name="Bruttini M."/>
            <person name="Carapelli A."/>
            <person name="Frati F."/>
            <person name="Nardi F."/>
        </authorList>
    </citation>
    <scope>NUCLEOTIDE SEQUENCE [LARGE SCALE GENOMIC DNA]</scope>
    <source>
        <strain evidence="4">DMR45628</strain>
    </source>
</reference>
<keyword evidence="1" id="KW-0175">Coiled coil</keyword>
<dbReference type="Proteomes" id="UP001458880">
    <property type="component" value="Unassembled WGS sequence"/>
</dbReference>
<feature type="domain" description="Integrase catalytic" evidence="3">
    <location>
        <begin position="55"/>
        <end position="212"/>
    </location>
</feature>
<keyword evidence="5" id="KW-1185">Reference proteome</keyword>
<feature type="coiled-coil region" evidence="1">
    <location>
        <begin position="232"/>
        <end position="266"/>
    </location>
</feature>